<feature type="coiled-coil region" evidence="6">
    <location>
        <begin position="755"/>
        <end position="782"/>
    </location>
</feature>
<feature type="region of interest" description="Disordered" evidence="7">
    <location>
        <begin position="862"/>
        <end position="885"/>
    </location>
</feature>
<dbReference type="InterPro" id="IPR033545">
    <property type="entry name" value="CEP89"/>
</dbReference>
<keyword evidence="4 8" id="KW-1133">Transmembrane helix</keyword>
<dbReference type="GO" id="GO:0097539">
    <property type="term" value="C:ciliary transition fiber"/>
    <property type="evidence" value="ECO:0007669"/>
    <property type="project" value="TreeGrafter"/>
</dbReference>
<dbReference type="Gene3D" id="1.20.1740.10">
    <property type="entry name" value="Amino acid/polyamine transporter I"/>
    <property type="match status" value="2"/>
</dbReference>
<dbReference type="PANTHER" id="PTHR36170:SF1">
    <property type="entry name" value="CENTROSOMAL PROTEIN OF 89 KDA"/>
    <property type="match status" value="1"/>
</dbReference>
<evidence type="ECO:0000256" key="6">
    <source>
        <dbReference type="SAM" id="Coils"/>
    </source>
</evidence>
<feature type="transmembrane region" description="Helical" evidence="8">
    <location>
        <begin position="926"/>
        <end position="951"/>
    </location>
</feature>
<gene>
    <name evidence="9" type="ORF">EOD39_0381</name>
</gene>
<evidence type="ECO:0000313" key="9">
    <source>
        <dbReference type="EMBL" id="RXM31232.1"/>
    </source>
</evidence>
<dbReference type="GO" id="GO:0007268">
    <property type="term" value="P:chemical synaptic transmission"/>
    <property type="evidence" value="ECO:0007669"/>
    <property type="project" value="InterPro"/>
</dbReference>
<dbReference type="Pfam" id="PF13520">
    <property type="entry name" value="AA_permease_2"/>
    <property type="match status" value="1"/>
</dbReference>
<feature type="transmembrane region" description="Helical" evidence="8">
    <location>
        <begin position="1209"/>
        <end position="1228"/>
    </location>
</feature>
<organism evidence="9 10">
    <name type="scientific">Acipenser ruthenus</name>
    <name type="common">Sterlet sturgeon</name>
    <dbReference type="NCBI Taxonomy" id="7906"/>
    <lineage>
        <taxon>Eukaryota</taxon>
        <taxon>Metazoa</taxon>
        <taxon>Chordata</taxon>
        <taxon>Craniata</taxon>
        <taxon>Vertebrata</taxon>
        <taxon>Euteleostomi</taxon>
        <taxon>Actinopterygii</taxon>
        <taxon>Chondrostei</taxon>
        <taxon>Acipenseriformes</taxon>
        <taxon>Acipenseridae</taxon>
        <taxon>Acipenser</taxon>
    </lineage>
</organism>
<dbReference type="GO" id="GO:0016020">
    <property type="term" value="C:membrane"/>
    <property type="evidence" value="ECO:0007669"/>
    <property type="project" value="UniProtKB-SubCell"/>
</dbReference>
<proteinExistence type="inferred from homology"/>
<sequence>MTSFPKMAFSFRRKDAVAFKHIAHGLIPAATIAPRSAVPRTPPPRSPNPSPERPRSALAAAILASTLTGRTVAIPQPRQRSLSETDVSYSENRSSIEPYASTAEIERERWNDAVNGRLRMPSPRFSDDEDDDYEDVEKEVLSEPEGHIYNTIAKEDESQIEPVYAKPCKKGRMPVSEGTDETDSSAYRVASPTLPHQLRTEQMQDLTDDLSLETPRTNSNLPKKRTLSKKIFIKDSKSDLTDDAYKELLEMNKEILQEMKERNHALGSENQALVQKLQEQGHRLQKTQLRLDQSQQEYRRLKEADESLSREDLTDDAYKELLEMNKEILQEMKERNHALGSENQALVQKLQEQGHRLQKTQLRLDQSQQEYRRLKEADESLSREDHQAELHSIRQQAQELVDENDAMKMTIHRLNVELSRYQTQFRPLSKEELDMKYLSPLLLAYEDRLREKDSALHAYEEEMKSFSSRVKAVVRENEELRLQLEKTGAVSNKEWRQLRDQARLVLEENQVLMEQLEVQQAKAKDSHNQHLHEVSKLTKQLMLLEAEKETQQEELVECSKQLEELRSKYKYAKVNLENKVELDEHVSTMNELKRQLQQEEQKRHAEVEDLMGRIASLQTEKKTLLLEKTNLMADNKSIETELEISRNANRKSQRKIGLLKQQLEEALDKEVAAHQYLANLISLAEKTTQERDQLIYMAKNLETDKQDVFNKIIEGTVRMGKLEEKVKVYKKKAAAKLGDMGHRLLEQEKGFAGKTDSYQREIKHLQRLLRDKQESLDEVLQQKSLQLRNLLPNVYRTDESAQIIRNQRITFLQGLAAEIVIMMMKKETLGVLGFAVVSNPQWESAVLIIFLLLKMREDKTRNRKGTKNGNVIKNPETHSHQSGDEVKATALQKDVGLISGICLIVGTMIGSGIFISPKSVLLNTGAVGPCLCVWAASGVLATLGALCYAELGTMITKSGGEYPYLMEAFGPIPAFLYSWTSVVVLKPSSFAIISLSFAEYSAAPFYPGCSPPTIIIKCLAAASILLIVTVNSISVKLASYVQNFFTGAKLIIIFVIIGAGIVLLAQGNTQHLSNAFEESKTSFGAIGLAFYNGLWAYDGWNQLNFITEELKNPCRNLPLAIIIGIPLVTVCYILVNIAYFTVMSPTELLQSQAVAVGILSIIYIIPADINTLINYFSFAGWGFYGVTVLALIVMRFTKKDLERPVKVPIFIPVIVVVLSFYLLLAPIIDKPEWEYLYCTAFILSGLVVYLLFVHLEFSWTRKVMGPITMHLQMLMEVVPTEEQQ</sequence>
<comment type="subcellular location">
    <subcellularLocation>
        <location evidence="1">Membrane</location>
        <topology evidence="1">Multi-pass membrane protein</topology>
    </subcellularLocation>
</comment>
<dbReference type="FunFam" id="1.20.1740.10:FF:000092">
    <property type="entry name" value="Putative L-type amino acid transporter 1-like protein MLAS"/>
    <property type="match status" value="1"/>
</dbReference>
<dbReference type="GO" id="GO:0045202">
    <property type="term" value="C:synapse"/>
    <property type="evidence" value="ECO:0007669"/>
    <property type="project" value="GOC"/>
</dbReference>
<feature type="coiled-coil region" evidence="6">
    <location>
        <begin position="442"/>
        <end position="669"/>
    </location>
</feature>
<dbReference type="Proteomes" id="UP000289886">
    <property type="component" value="Unassembled WGS sequence"/>
</dbReference>
<feature type="transmembrane region" description="Helical" evidence="8">
    <location>
        <begin position="972"/>
        <end position="994"/>
    </location>
</feature>
<comment type="caution">
    <text evidence="9">The sequence shown here is derived from an EMBL/GenBank/DDBJ whole genome shotgun (WGS) entry which is preliminary data.</text>
</comment>
<comment type="similarity">
    <text evidence="2">Belongs to the amino acid-polyamine-organocation (APC) superfamily. L-type amino acid transporter (LAT) (TC 2.A.3.8) family.</text>
</comment>
<feature type="coiled-coil region" evidence="6">
    <location>
        <begin position="256"/>
        <end position="417"/>
    </location>
</feature>
<dbReference type="PANTHER" id="PTHR36170">
    <property type="entry name" value="CENTROSOMAL PROTEIN OF 89 KDA"/>
    <property type="match status" value="1"/>
</dbReference>
<feature type="transmembrane region" description="Helical" evidence="8">
    <location>
        <begin position="1148"/>
        <end position="1166"/>
    </location>
</feature>
<evidence type="ECO:0000256" key="3">
    <source>
        <dbReference type="ARBA" id="ARBA00022692"/>
    </source>
</evidence>
<feature type="compositionally biased region" description="Basic and acidic residues" evidence="7">
    <location>
        <begin position="875"/>
        <end position="885"/>
    </location>
</feature>
<name>A0A444U7Q5_ACIRT</name>
<keyword evidence="3 8" id="KW-0812">Transmembrane</keyword>
<dbReference type="EMBL" id="SCEB01215122">
    <property type="protein sequence ID" value="RXM31232.1"/>
    <property type="molecule type" value="Genomic_DNA"/>
</dbReference>
<feature type="region of interest" description="Disordered" evidence="7">
    <location>
        <begin position="33"/>
        <end position="57"/>
    </location>
</feature>
<dbReference type="GO" id="GO:0022857">
    <property type="term" value="F:transmembrane transporter activity"/>
    <property type="evidence" value="ECO:0007669"/>
    <property type="project" value="InterPro"/>
</dbReference>
<feature type="transmembrane region" description="Helical" evidence="8">
    <location>
        <begin position="1047"/>
        <end position="1065"/>
    </location>
</feature>
<protein>
    <submittedName>
        <fullName evidence="9">Centrosomal protein of 89 kDa</fullName>
    </submittedName>
</protein>
<feature type="transmembrane region" description="Helical" evidence="8">
    <location>
        <begin position="1014"/>
        <end position="1035"/>
    </location>
</feature>
<dbReference type="GO" id="GO:0005814">
    <property type="term" value="C:centriole"/>
    <property type="evidence" value="ECO:0007669"/>
    <property type="project" value="InterPro"/>
</dbReference>
<reference evidence="9 10" key="1">
    <citation type="submission" date="2019-01" db="EMBL/GenBank/DDBJ databases">
        <title>Draft Genome and Complete Hox-Cluster Characterization of the Sterlet Sturgeon (Acipenser ruthenus).</title>
        <authorList>
            <person name="Wei Q."/>
        </authorList>
    </citation>
    <scope>NUCLEOTIDE SEQUENCE [LARGE SCALE GENOMIC DNA]</scope>
    <source>
        <strain evidence="9">WHYD16114868_AA</strain>
        <tissue evidence="9">Blood</tissue>
    </source>
</reference>
<dbReference type="GO" id="GO:0007005">
    <property type="term" value="P:mitochondrion organization"/>
    <property type="evidence" value="ECO:0007669"/>
    <property type="project" value="InterPro"/>
</dbReference>
<feature type="transmembrane region" description="Helical" evidence="8">
    <location>
        <begin position="1119"/>
        <end position="1141"/>
    </location>
</feature>
<feature type="compositionally biased region" description="Polar residues" evidence="7">
    <location>
        <begin position="78"/>
        <end position="95"/>
    </location>
</feature>
<dbReference type="InterPro" id="IPR002293">
    <property type="entry name" value="AA/rel_permease1"/>
</dbReference>
<dbReference type="GO" id="GO:0060271">
    <property type="term" value="P:cilium assembly"/>
    <property type="evidence" value="ECO:0007669"/>
    <property type="project" value="InterPro"/>
</dbReference>
<feature type="transmembrane region" description="Helical" evidence="8">
    <location>
        <begin position="1234"/>
        <end position="1255"/>
    </location>
</feature>
<evidence type="ECO:0000256" key="4">
    <source>
        <dbReference type="ARBA" id="ARBA00022989"/>
    </source>
</evidence>
<accession>A0A444U7Q5</accession>
<evidence type="ECO:0000256" key="7">
    <source>
        <dbReference type="SAM" id="MobiDB-lite"/>
    </source>
</evidence>
<evidence type="ECO:0000256" key="8">
    <source>
        <dbReference type="SAM" id="Phobius"/>
    </source>
</evidence>
<feature type="transmembrane region" description="Helical" evidence="8">
    <location>
        <begin position="829"/>
        <end position="853"/>
    </location>
</feature>
<evidence type="ECO:0000256" key="2">
    <source>
        <dbReference type="ARBA" id="ARBA00007040"/>
    </source>
</evidence>
<evidence type="ECO:0000256" key="1">
    <source>
        <dbReference type="ARBA" id="ARBA00004141"/>
    </source>
</evidence>
<keyword evidence="6" id="KW-0175">Coiled coil</keyword>
<evidence type="ECO:0000313" key="10">
    <source>
        <dbReference type="Proteomes" id="UP000289886"/>
    </source>
</evidence>
<feature type="transmembrane region" description="Helical" evidence="8">
    <location>
        <begin position="895"/>
        <end position="914"/>
    </location>
</feature>
<feature type="region of interest" description="Disordered" evidence="7">
    <location>
        <begin position="69"/>
        <end position="95"/>
    </location>
</feature>
<keyword evidence="5 8" id="KW-0472">Membrane</keyword>
<keyword evidence="10" id="KW-1185">Reference proteome</keyword>
<evidence type="ECO:0000256" key="5">
    <source>
        <dbReference type="ARBA" id="ARBA00023136"/>
    </source>
</evidence>
<feature type="compositionally biased region" description="Pro residues" evidence="7">
    <location>
        <begin position="40"/>
        <end position="51"/>
    </location>
</feature>
<feature type="transmembrane region" description="Helical" evidence="8">
    <location>
        <begin position="1172"/>
        <end position="1197"/>
    </location>
</feature>